<dbReference type="Proteomes" id="UP000241394">
    <property type="component" value="Chromosome LG28"/>
</dbReference>
<dbReference type="Gene3D" id="3.40.50.12390">
    <property type="match status" value="2"/>
</dbReference>
<dbReference type="GO" id="GO:0005634">
    <property type="term" value="C:nucleus"/>
    <property type="evidence" value="ECO:0007669"/>
    <property type="project" value="TreeGrafter"/>
</dbReference>
<dbReference type="InterPro" id="IPR041412">
    <property type="entry name" value="Xrn1_helical"/>
</dbReference>
<dbReference type="InterPro" id="IPR027073">
    <property type="entry name" value="5_3_exoribonuclease"/>
</dbReference>
<evidence type="ECO:0000256" key="5">
    <source>
        <dbReference type="ARBA" id="ARBA00022839"/>
    </source>
</evidence>
<evidence type="ECO:0000256" key="2">
    <source>
        <dbReference type="ARBA" id="ARBA00022664"/>
    </source>
</evidence>
<evidence type="ECO:0000259" key="7">
    <source>
        <dbReference type="Pfam" id="PF03159"/>
    </source>
</evidence>
<evidence type="ECO:0000256" key="3">
    <source>
        <dbReference type="ARBA" id="ARBA00022722"/>
    </source>
</evidence>
<dbReference type="AlphaFoldDB" id="A0A2R6P726"/>
<dbReference type="Pfam" id="PF03159">
    <property type="entry name" value="XRN_N"/>
    <property type="match status" value="1"/>
</dbReference>
<feature type="compositionally biased region" description="Basic and acidic residues" evidence="6">
    <location>
        <begin position="1101"/>
        <end position="1117"/>
    </location>
</feature>
<dbReference type="InParanoid" id="A0A2R6P726"/>
<dbReference type="Gramene" id="PSR86452">
    <property type="protein sequence ID" value="PSR86452"/>
    <property type="gene ID" value="CEY00_Acc32074"/>
</dbReference>
<comment type="similarity">
    <text evidence="1">Belongs to the 5'-3' exonuclease family. XRN2/RAT1 subfamily.</text>
</comment>
<evidence type="ECO:0000313" key="9">
    <source>
        <dbReference type="EMBL" id="PSR86452.1"/>
    </source>
</evidence>
<dbReference type="InterPro" id="IPR004859">
    <property type="entry name" value="Xrn1_N"/>
</dbReference>
<gene>
    <name evidence="9" type="ORF">CEY00_Acc32074</name>
</gene>
<keyword evidence="4" id="KW-0378">Hydrolase</keyword>
<reference evidence="10" key="2">
    <citation type="journal article" date="2018" name="BMC Genomics">
        <title>A manually annotated Actinidia chinensis var. chinensis (kiwifruit) genome highlights the challenges associated with draft genomes and gene prediction in plants.</title>
        <authorList>
            <person name="Pilkington S.M."/>
            <person name="Crowhurst R."/>
            <person name="Hilario E."/>
            <person name="Nardozza S."/>
            <person name="Fraser L."/>
            <person name="Peng Y."/>
            <person name="Gunaseelan K."/>
            <person name="Simpson R."/>
            <person name="Tahir J."/>
            <person name="Deroles S.C."/>
            <person name="Templeton K."/>
            <person name="Luo Z."/>
            <person name="Davy M."/>
            <person name="Cheng C."/>
            <person name="McNeilage M."/>
            <person name="Scaglione D."/>
            <person name="Liu Y."/>
            <person name="Zhang Q."/>
            <person name="Datson P."/>
            <person name="De Silva N."/>
            <person name="Gardiner S.E."/>
            <person name="Bassett H."/>
            <person name="Chagne D."/>
            <person name="McCallum J."/>
            <person name="Dzierzon H."/>
            <person name="Deng C."/>
            <person name="Wang Y.Y."/>
            <person name="Barron L."/>
            <person name="Manako K."/>
            <person name="Bowen J."/>
            <person name="Foster T.M."/>
            <person name="Erridge Z.A."/>
            <person name="Tiffin H."/>
            <person name="Waite C.N."/>
            <person name="Davies K.M."/>
            <person name="Grierson E.P."/>
            <person name="Laing W.A."/>
            <person name="Kirk R."/>
            <person name="Chen X."/>
            <person name="Wood M."/>
            <person name="Montefiori M."/>
            <person name="Brummell D.A."/>
            <person name="Schwinn K.E."/>
            <person name="Catanach A."/>
            <person name="Fullerton C."/>
            <person name="Li D."/>
            <person name="Meiyalaghan S."/>
            <person name="Nieuwenhuizen N."/>
            <person name="Read N."/>
            <person name="Prakash R."/>
            <person name="Hunter D."/>
            <person name="Zhang H."/>
            <person name="McKenzie M."/>
            <person name="Knabel M."/>
            <person name="Harris A."/>
            <person name="Allan A.C."/>
            <person name="Gleave A."/>
            <person name="Chen A."/>
            <person name="Janssen B.J."/>
            <person name="Plunkett B."/>
            <person name="Ampomah-Dwamena C."/>
            <person name="Voogd C."/>
            <person name="Leif D."/>
            <person name="Lafferty D."/>
            <person name="Souleyre E.J.F."/>
            <person name="Varkonyi-Gasic E."/>
            <person name="Gambi F."/>
            <person name="Hanley J."/>
            <person name="Yao J.L."/>
            <person name="Cheung J."/>
            <person name="David K.M."/>
            <person name="Warren B."/>
            <person name="Marsh K."/>
            <person name="Snowden K.C."/>
            <person name="Lin-Wang K."/>
            <person name="Brian L."/>
            <person name="Martinez-Sanchez M."/>
            <person name="Wang M."/>
            <person name="Ileperuma N."/>
            <person name="Macnee N."/>
            <person name="Campin R."/>
            <person name="McAtee P."/>
            <person name="Drummond R.S.M."/>
            <person name="Espley R.V."/>
            <person name="Ireland H.S."/>
            <person name="Wu R."/>
            <person name="Atkinson R.G."/>
            <person name="Karunairetnam S."/>
            <person name="Bulley S."/>
            <person name="Chunkath S."/>
            <person name="Hanley Z."/>
            <person name="Storey R."/>
            <person name="Thrimawithana A.H."/>
            <person name="Thomson S."/>
            <person name="David C."/>
            <person name="Testolin R."/>
            <person name="Huang H."/>
            <person name="Hellens R.P."/>
            <person name="Schaffer R.J."/>
        </authorList>
    </citation>
    <scope>NUCLEOTIDE SEQUENCE [LARGE SCALE GENOMIC DNA]</scope>
    <source>
        <strain evidence="10">cv. Red5</strain>
    </source>
</reference>
<keyword evidence="3" id="KW-0540">Nuclease</keyword>
<dbReference type="STRING" id="1590841.A0A2R6P726"/>
<feature type="domain" description="Xrn1 helical" evidence="8">
    <location>
        <begin position="319"/>
        <end position="798"/>
    </location>
</feature>
<keyword evidence="5" id="KW-0269">Exonuclease</keyword>
<feature type="domain" description="Xrn1 N-terminal" evidence="7">
    <location>
        <begin position="1"/>
        <end position="246"/>
    </location>
</feature>
<dbReference type="GO" id="GO:0000956">
    <property type="term" value="P:nuclear-transcribed mRNA catabolic process"/>
    <property type="evidence" value="ECO:0007669"/>
    <property type="project" value="TreeGrafter"/>
</dbReference>
<name>A0A2R6P726_ACTCC</name>
<dbReference type="GO" id="GO:0004534">
    <property type="term" value="F:5'-3' RNA exonuclease activity"/>
    <property type="evidence" value="ECO:0007669"/>
    <property type="project" value="TreeGrafter"/>
</dbReference>
<dbReference type="OrthoDB" id="372487at2759"/>
<dbReference type="Gene3D" id="1.25.40.1050">
    <property type="match status" value="1"/>
</dbReference>
<dbReference type="PANTHER" id="PTHR12341:SF62">
    <property type="entry name" value="5'-3' EXORIBONUCLEASE 3-LIKE"/>
    <property type="match status" value="1"/>
</dbReference>
<dbReference type="FunFam" id="3.40.50.12390:FF:000003">
    <property type="entry name" value="5'-3' exoribonuclease"/>
    <property type="match status" value="1"/>
</dbReference>
<keyword evidence="2" id="KW-0507">mRNA processing</keyword>
<feature type="region of interest" description="Disordered" evidence="6">
    <location>
        <begin position="1016"/>
        <end position="1036"/>
    </location>
</feature>
<organism evidence="9 10">
    <name type="scientific">Actinidia chinensis var. chinensis</name>
    <name type="common">Chinese soft-hair kiwi</name>
    <dbReference type="NCBI Taxonomy" id="1590841"/>
    <lineage>
        <taxon>Eukaryota</taxon>
        <taxon>Viridiplantae</taxon>
        <taxon>Streptophyta</taxon>
        <taxon>Embryophyta</taxon>
        <taxon>Tracheophyta</taxon>
        <taxon>Spermatophyta</taxon>
        <taxon>Magnoliopsida</taxon>
        <taxon>eudicotyledons</taxon>
        <taxon>Gunneridae</taxon>
        <taxon>Pentapetalae</taxon>
        <taxon>asterids</taxon>
        <taxon>Ericales</taxon>
        <taxon>Actinidiaceae</taxon>
        <taxon>Actinidia</taxon>
    </lineage>
</organism>
<reference evidence="9 10" key="1">
    <citation type="submission" date="2017-07" db="EMBL/GenBank/DDBJ databases">
        <title>An improved, manually edited Actinidia chinensis var. chinensis (kiwifruit) genome highlights the challenges associated with draft genomes and gene prediction in plants.</title>
        <authorList>
            <person name="Pilkington S."/>
            <person name="Crowhurst R."/>
            <person name="Hilario E."/>
            <person name="Nardozza S."/>
            <person name="Fraser L."/>
            <person name="Peng Y."/>
            <person name="Gunaseelan K."/>
            <person name="Simpson R."/>
            <person name="Tahir J."/>
            <person name="Deroles S."/>
            <person name="Templeton K."/>
            <person name="Luo Z."/>
            <person name="Davy M."/>
            <person name="Cheng C."/>
            <person name="Mcneilage M."/>
            <person name="Scaglione D."/>
            <person name="Liu Y."/>
            <person name="Zhang Q."/>
            <person name="Datson P."/>
            <person name="De Silva N."/>
            <person name="Gardiner S."/>
            <person name="Bassett H."/>
            <person name="Chagne D."/>
            <person name="Mccallum J."/>
            <person name="Dzierzon H."/>
            <person name="Deng C."/>
            <person name="Wang Y.-Y."/>
            <person name="Barron N."/>
            <person name="Manako K."/>
            <person name="Bowen J."/>
            <person name="Foster T."/>
            <person name="Erridge Z."/>
            <person name="Tiffin H."/>
            <person name="Waite C."/>
            <person name="Davies K."/>
            <person name="Grierson E."/>
            <person name="Laing W."/>
            <person name="Kirk R."/>
            <person name="Chen X."/>
            <person name="Wood M."/>
            <person name="Montefiori M."/>
            <person name="Brummell D."/>
            <person name="Schwinn K."/>
            <person name="Catanach A."/>
            <person name="Fullerton C."/>
            <person name="Li D."/>
            <person name="Meiyalaghan S."/>
            <person name="Nieuwenhuizen N."/>
            <person name="Read N."/>
            <person name="Prakash R."/>
            <person name="Hunter D."/>
            <person name="Zhang H."/>
            <person name="Mckenzie M."/>
            <person name="Knabel M."/>
            <person name="Harris A."/>
            <person name="Allan A."/>
            <person name="Chen A."/>
            <person name="Janssen B."/>
            <person name="Plunkett B."/>
            <person name="Dwamena C."/>
            <person name="Voogd C."/>
            <person name="Leif D."/>
            <person name="Lafferty D."/>
            <person name="Souleyre E."/>
            <person name="Varkonyi-Gasic E."/>
            <person name="Gambi F."/>
            <person name="Hanley J."/>
            <person name="Yao J.-L."/>
            <person name="Cheung J."/>
            <person name="David K."/>
            <person name="Warren B."/>
            <person name="Marsh K."/>
            <person name="Snowden K."/>
            <person name="Lin-Wang K."/>
            <person name="Brian L."/>
            <person name="Martinez-Sanchez M."/>
            <person name="Wang M."/>
            <person name="Ileperuma N."/>
            <person name="Macnee N."/>
            <person name="Campin R."/>
            <person name="Mcatee P."/>
            <person name="Drummond R."/>
            <person name="Espley R."/>
            <person name="Ireland H."/>
            <person name="Wu R."/>
            <person name="Atkinson R."/>
            <person name="Karunairetnam S."/>
            <person name="Bulley S."/>
            <person name="Chunkath S."/>
            <person name="Hanley Z."/>
            <person name="Storey R."/>
            <person name="Thrimawithana A."/>
            <person name="Thomson S."/>
            <person name="David C."/>
            <person name="Testolin R."/>
        </authorList>
    </citation>
    <scope>NUCLEOTIDE SEQUENCE [LARGE SCALE GENOMIC DNA]</scope>
    <source>
        <strain evidence="10">cv. Red5</strain>
        <tissue evidence="9">Young leaf</tissue>
    </source>
</reference>
<comment type="caution">
    <text evidence="9">The sequence shown here is derived from an EMBL/GenBank/DDBJ whole genome shotgun (WGS) entry which is preliminary data.</text>
</comment>
<accession>A0A2R6P726</accession>
<sequence>MGVPSFYRWLVDKYPKAVVNAIEEKGEAVDTSLKNPNGLEFDNLYLDMNGIIHPCFHPDHHPPTTFEEVFNNVYEYIDRLFRIVRPRKLLYLAIDGVAPRAKMNQQRTRRFRTSKDNEIAEAEEKRLRKEFEMAGKPVFPNLESEVSDSNIITPGTVFMDKLSKALKSYVNQRIESDAGWKEIKVILSDANVPGEGEHKIMSFIRLQRTSPNYDPNMRHCLYGQDADLIMLALAMHEVHFSILREDILMQEQQPECQSALETSLSNAEPSRLRGGGAFKPFRSPSSLIRKPYQFLHIWILREYLELDLKISNPPEKVNIDLDRLIDDFIFMCFCTGNDFLPHMPTLEIHEGAIDLLMHVYKEEFKNFGGYLVDMQWAEDKKARYVKLKRVEKFILAVGSYEEKIFKKRSEIRKYKLRRLLSQYSDQPGEEQEEDRGPDVEVVHCASANGNALTFKNVGTKTVENSDSTNGTTNSTGYISEVEILQNTKELKEKLKSYVRERSDLFKSGSFAVDKVKLGAVGWKERYYKEKFSVEIKEDLESTRKAVVEKYTEGLCWVILYYFSGVPSWTWFYPYHYGIFASDFRGMSQVKMNFQKGSPFKPFNQLMGVLPPRSAHALPRAYQALMTSKESNIIDFYPPDFQVDEEGKRFLYQAICKLPFIDEEHLLSETKKLEVELSDDESIRNETKVDVLFVRSSNKLGSQIFSLHRKQLAGRQTEMLKESIDTNLNCGISGCISPSDDVLNTIIFAGSKPWEDYKDVSQQNNVLCALYELPNSYQHIPRPLEGVHFPEKTISEDDIVERQLWHEYGGSRPNNRLRNQEFCRNETTEAKPSLTKSSFGVTYEGPGFEWSSTAGRGKQNNYTSDLYSQRESSTRFAFGHGERITFSSSSSVRQLRAPSSSWDSPHHGTYRGTFNLHDKWKSSSSGQVDTGAIESLRISDSRQGFRSIGRAESLNTNFRPYRNSAVSDRNYEWRQSEPLPATPNGHGFDRLPSHTWRYNQSPAANRDYEWRQSVQPPTATPYGRGFDRLPGHTWRYNQSPTANRDYEWRQSVQPPAATPYGRGFDRLPNHTWQYNQSPAANPPMPVHGRGWSMPKASATNWHSRDTTRTSDTERYPRR</sequence>
<evidence type="ECO:0000313" key="10">
    <source>
        <dbReference type="Proteomes" id="UP000241394"/>
    </source>
</evidence>
<protein>
    <submittedName>
        <fullName evidence="9">5'-3' exoribonuclease</fullName>
    </submittedName>
</protein>
<dbReference type="CDD" id="cd18673">
    <property type="entry name" value="PIN_XRN1-2-like"/>
    <property type="match status" value="1"/>
</dbReference>
<evidence type="ECO:0000256" key="4">
    <source>
        <dbReference type="ARBA" id="ARBA00022801"/>
    </source>
</evidence>
<feature type="region of interest" description="Disordered" evidence="6">
    <location>
        <begin position="1073"/>
        <end position="1117"/>
    </location>
</feature>
<evidence type="ECO:0000259" key="8">
    <source>
        <dbReference type="Pfam" id="PF17846"/>
    </source>
</evidence>
<dbReference type="GO" id="GO:0006397">
    <property type="term" value="P:mRNA processing"/>
    <property type="evidence" value="ECO:0007669"/>
    <property type="project" value="UniProtKB-KW"/>
</dbReference>
<evidence type="ECO:0000256" key="6">
    <source>
        <dbReference type="SAM" id="MobiDB-lite"/>
    </source>
</evidence>
<dbReference type="Pfam" id="PF17846">
    <property type="entry name" value="XRN_M"/>
    <property type="match status" value="1"/>
</dbReference>
<evidence type="ECO:0000256" key="1">
    <source>
        <dbReference type="ARBA" id="ARBA00006994"/>
    </source>
</evidence>
<dbReference type="PANTHER" id="PTHR12341">
    <property type="entry name" value="5'-&gt;3' EXORIBONUCLEASE"/>
    <property type="match status" value="1"/>
</dbReference>
<dbReference type="EMBL" id="NKQK01000028">
    <property type="protein sequence ID" value="PSR86452.1"/>
    <property type="molecule type" value="Genomic_DNA"/>
</dbReference>
<dbReference type="OMA" id="WHEYSGR"/>
<keyword evidence="10" id="KW-1185">Reference proteome</keyword>
<proteinExistence type="inferred from homology"/>
<dbReference type="GO" id="GO:0003723">
    <property type="term" value="F:RNA binding"/>
    <property type="evidence" value="ECO:0007669"/>
    <property type="project" value="TreeGrafter"/>
</dbReference>